<comment type="caution">
    <text evidence="1">The sequence shown here is derived from an EMBL/GenBank/DDBJ whole genome shotgun (WGS) entry which is preliminary data.</text>
</comment>
<protein>
    <submittedName>
        <fullName evidence="1">Uncharacterized protein</fullName>
    </submittedName>
</protein>
<evidence type="ECO:0000313" key="2">
    <source>
        <dbReference type="Proteomes" id="UP000537890"/>
    </source>
</evidence>
<gene>
    <name evidence="1" type="ORF">H0A75_02215</name>
</gene>
<dbReference type="EMBL" id="JACCHS010000023">
    <property type="protein sequence ID" value="NYT46643.1"/>
    <property type="molecule type" value="Genomic_DNA"/>
</dbReference>
<sequence length="87" mass="10398">MIRGFDSQRSQQVGFIEVSNWFQGLRFLSKEYICRKSSLSVFIISCTLWLFRDWQVCEQIQLYDEFLQLILQLDIRFPGLALQLRST</sequence>
<dbReference type="Proteomes" id="UP000537890">
    <property type="component" value="Unassembled WGS sequence"/>
</dbReference>
<reference evidence="1 2" key="1">
    <citation type="submission" date="2020-05" db="EMBL/GenBank/DDBJ databases">
        <title>Horizontal transmission and recombination maintain forever young bacterial symbiont genomes.</title>
        <authorList>
            <person name="Russell S.L."/>
            <person name="Pepper-Tunick E."/>
            <person name="Svedberg J."/>
            <person name="Byrne A."/>
            <person name="Ruelas Castillo J."/>
            <person name="Vollmers C."/>
            <person name="Beinart R.A."/>
            <person name="Corbett-Detig R."/>
        </authorList>
    </citation>
    <scope>NUCLEOTIDE SEQUENCE [LARGE SCALE GENOMIC DNA]</scope>
    <source>
        <strain evidence="1">4727-3</strain>
    </source>
</reference>
<dbReference type="AlphaFoldDB" id="A0A7Z0SCJ5"/>
<evidence type="ECO:0000313" key="1">
    <source>
        <dbReference type="EMBL" id="NYT46643.1"/>
    </source>
</evidence>
<organism evidence="1 2">
    <name type="scientific">Candidatus Methanofishera endochildressiae</name>
    <dbReference type="NCBI Taxonomy" id="2738884"/>
    <lineage>
        <taxon>Bacteria</taxon>
        <taxon>Pseudomonadati</taxon>
        <taxon>Pseudomonadota</taxon>
        <taxon>Gammaproteobacteria</taxon>
        <taxon>Candidatus Methanofishera</taxon>
    </lineage>
</organism>
<accession>A0A7Z0SCJ5</accession>
<name>A0A7Z0SCJ5_9GAMM</name>
<proteinExistence type="predicted"/>